<dbReference type="Pfam" id="PF10721">
    <property type="entry name" value="DUF2514"/>
    <property type="match status" value="1"/>
</dbReference>
<evidence type="ECO:0000313" key="1">
    <source>
        <dbReference type="EMBL" id="RMM11448.1"/>
    </source>
</evidence>
<proteinExistence type="predicted"/>
<sequence length="42" mass="4557">MLGRADARARELAKAYGQSRIAGMACNRFADELFNNTNQAGP</sequence>
<evidence type="ECO:0000313" key="2">
    <source>
        <dbReference type="Proteomes" id="UP000278587"/>
    </source>
</evidence>
<accession>A0A0P9PJB1</accession>
<dbReference type="Proteomes" id="UP000278587">
    <property type="component" value="Unassembled WGS sequence"/>
</dbReference>
<comment type="caution">
    <text evidence="1">The sequence shown here is derived from an EMBL/GenBank/DDBJ whole genome shotgun (WGS) entry which is preliminary data.</text>
</comment>
<organism evidence="1 2">
    <name type="scientific">Pseudomonas caricapapayae</name>
    <dbReference type="NCBI Taxonomy" id="46678"/>
    <lineage>
        <taxon>Bacteria</taxon>
        <taxon>Pseudomonadati</taxon>
        <taxon>Pseudomonadota</taxon>
        <taxon>Gammaproteobacteria</taxon>
        <taxon>Pseudomonadales</taxon>
        <taxon>Pseudomonadaceae</taxon>
        <taxon>Pseudomonas</taxon>
    </lineage>
</organism>
<protein>
    <submittedName>
        <fullName evidence="1">Uncharacterized protein</fullName>
    </submittedName>
</protein>
<dbReference type="InterPro" id="IPR019659">
    <property type="entry name" value="DUF2514"/>
</dbReference>
<dbReference type="EMBL" id="RBOC01000065">
    <property type="protein sequence ID" value="RMM11448.1"/>
    <property type="molecule type" value="Genomic_DNA"/>
</dbReference>
<dbReference type="AlphaFoldDB" id="A0A0P9PJB1"/>
<name>A0A0P9PJB1_9PSED</name>
<gene>
    <name evidence="1" type="ORF">ALQ84_102100</name>
</gene>
<reference evidence="1 2" key="1">
    <citation type="submission" date="2018-08" db="EMBL/GenBank/DDBJ databases">
        <title>Recombination of ecologically and evolutionarily significant loci maintains genetic cohesion in the Pseudomonas syringae species complex.</title>
        <authorList>
            <person name="Dillon M."/>
            <person name="Thakur S."/>
            <person name="Almeida R.N.D."/>
            <person name="Weir B.S."/>
            <person name="Guttman D.S."/>
        </authorList>
    </citation>
    <scope>NUCLEOTIDE SEQUENCE [LARGE SCALE GENOMIC DNA]</scope>
    <source>
        <strain evidence="1 2">ICMP 4086</strain>
    </source>
</reference>